<feature type="region of interest" description="Disordered" evidence="6">
    <location>
        <begin position="268"/>
        <end position="296"/>
    </location>
</feature>
<protein>
    <recommendedName>
        <fullName evidence="2">histidine kinase</fullName>
        <ecNumber evidence="2">2.7.13.3</ecNumber>
    </recommendedName>
</protein>
<comment type="catalytic activity">
    <reaction evidence="1">
        <text>ATP + protein L-histidine = ADP + protein N-phospho-L-histidine.</text>
        <dbReference type="EC" id="2.7.13.3"/>
    </reaction>
</comment>
<dbReference type="InterPro" id="IPR036097">
    <property type="entry name" value="HisK_dim/P_sf"/>
</dbReference>
<name>A0A212RZ83_RHOAC</name>
<dbReference type="InterPro" id="IPR036890">
    <property type="entry name" value="HATPase_C_sf"/>
</dbReference>
<keyword evidence="10" id="KW-1185">Reference proteome</keyword>
<dbReference type="InterPro" id="IPR035965">
    <property type="entry name" value="PAS-like_dom_sf"/>
</dbReference>
<dbReference type="SMART" id="SM00091">
    <property type="entry name" value="PAS"/>
    <property type="match status" value="2"/>
</dbReference>
<dbReference type="Gene3D" id="3.30.450.20">
    <property type="entry name" value="PAS domain"/>
    <property type="match status" value="1"/>
</dbReference>
<dbReference type="GO" id="GO:0005886">
    <property type="term" value="C:plasma membrane"/>
    <property type="evidence" value="ECO:0007669"/>
    <property type="project" value="TreeGrafter"/>
</dbReference>
<dbReference type="Pfam" id="PF02518">
    <property type="entry name" value="HATPase_c"/>
    <property type="match status" value="1"/>
</dbReference>
<gene>
    <name evidence="9" type="ORF">SAMN06265338_10976</name>
</gene>
<dbReference type="GO" id="GO:0000155">
    <property type="term" value="F:phosphorelay sensor kinase activity"/>
    <property type="evidence" value="ECO:0007669"/>
    <property type="project" value="InterPro"/>
</dbReference>
<dbReference type="EMBL" id="FYDG01000009">
    <property type="protein sequence ID" value="SNB78180.1"/>
    <property type="molecule type" value="Genomic_DNA"/>
</dbReference>
<evidence type="ECO:0000313" key="9">
    <source>
        <dbReference type="EMBL" id="SNB78180.1"/>
    </source>
</evidence>
<feature type="compositionally biased region" description="Basic and acidic residues" evidence="6">
    <location>
        <begin position="279"/>
        <end position="290"/>
    </location>
</feature>
<evidence type="ECO:0000256" key="4">
    <source>
        <dbReference type="ARBA" id="ARBA00022679"/>
    </source>
</evidence>
<dbReference type="RefSeq" id="WP_141098467.1">
    <property type="nucleotide sequence ID" value="NZ_FYDG01000009.1"/>
</dbReference>
<dbReference type="InterPro" id="IPR003594">
    <property type="entry name" value="HATPase_dom"/>
</dbReference>
<dbReference type="Gene3D" id="1.10.287.130">
    <property type="match status" value="1"/>
</dbReference>
<dbReference type="Gene3D" id="3.30.565.10">
    <property type="entry name" value="Histidine kinase-like ATPase, C-terminal domain"/>
    <property type="match status" value="1"/>
</dbReference>
<dbReference type="CDD" id="cd00130">
    <property type="entry name" value="PAS"/>
    <property type="match status" value="1"/>
</dbReference>
<dbReference type="PANTHER" id="PTHR43047">
    <property type="entry name" value="TWO-COMPONENT HISTIDINE PROTEIN KINASE"/>
    <property type="match status" value="1"/>
</dbReference>
<evidence type="ECO:0000256" key="6">
    <source>
        <dbReference type="SAM" id="MobiDB-lite"/>
    </source>
</evidence>
<dbReference type="InterPro" id="IPR004358">
    <property type="entry name" value="Sig_transdc_His_kin-like_C"/>
</dbReference>
<dbReference type="PROSITE" id="PS50109">
    <property type="entry name" value="HIS_KIN"/>
    <property type="match status" value="1"/>
</dbReference>
<dbReference type="AlphaFoldDB" id="A0A212RZ83"/>
<organism evidence="9 10">
    <name type="scientific">Rhodoblastus acidophilus</name>
    <name type="common">Rhodopseudomonas acidophila</name>
    <dbReference type="NCBI Taxonomy" id="1074"/>
    <lineage>
        <taxon>Bacteria</taxon>
        <taxon>Pseudomonadati</taxon>
        <taxon>Pseudomonadota</taxon>
        <taxon>Alphaproteobacteria</taxon>
        <taxon>Hyphomicrobiales</taxon>
        <taxon>Rhodoblastaceae</taxon>
        <taxon>Rhodoblastus</taxon>
    </lineage>
</organism>
<sequence>MSGNQATEDVRADIAAALAESGVASLARGGAPVLVVEGAPLRLVHANAAALALFSADSLFDLREGALAPDAPAIRAVAERLRCLPTGASRIERFDFGPIAKITFLCRRANADTALYVLAGLGVRLREAPPRQAAAAADVPDTRARHDLRRAFERRYPGLKPARFLWRTDARNVVTEVTAPLADIFGGAAASLIGRDLIEVTRDLGVDPDGRLAAALDSRATFSGVEVIWPIEGAHAAAPVSLGALPAFDREKGFDGWRGFGVIQLDRLQDKAPPAESRPTSRDEAAREPAPDFSGVVLPFPPARALAAFDSREEPAALVTLAPHERQAFREIARTLGAKGETEKGETEKDEARPPRDLANALEEPAPIPAEAAPPGGALDDAFDSFPVGLAIRRDGAWVCVNRTLLDWLGCADLREFVQAVGAAVSGEAILATRGGQDLAVEIETAPTRWGALPAEAVTVRRTPQKRVEERMEERIEARIAALETTLRQRDAEAADVMAILKASADGVALFNADGDLLGLSEAAEKLFGRSRDDRGDLRDLIAPESRADIAAALARLTSGAAAAPLRVSGLSGSGAALALQVSFVRMADAGKYCAVFRAAGAASAAIQDAAIEDAPPQDAAPQEGDALREATRRAEVAEAENRAKTDYLSAVTHELRTPLNAILGFAEVIMDERFGPIGNARYKEYLKDIHASGAHVMSLVNDLLDLSKIEAGKLDLNFAAVDANQVVAECVSLIQPQANRERVITRLALAPALPLALADERALRQIVLNLLANAVRYNEPGGQVIVSTSVATSASGQSKALLRVKDTGVGMNEAELRAALEPFRQVSSKAGGTGLGLPLTKALAEANHADFVIRSRKNEGTLVEVGFPLAPEALVARSLATAAPAPGPASRRR</sequence>
<evidence type="ECO:0000259" key="8">
    <source>
        <dbReference type="PROSITE" id="PS50112"/>
    </source>
</evidence>
<feature type="compositionally biased region" description="Basic and acidic residues" evidence="6">
    <location>
        <begin position="340"/>
        <end position="355"/>
    </location>
</feature>
<reference evidence="10" key="1">
    <citation type="submission" date="2017-06" db="EMBL/GenBank/DDBJ databases">
        <authorList>
            <person name="Varghese N."/>
            <person name="Submissions S."/>
        </authorList>
    </citation>
    <scope>NUCLEOTIDE SEQUENCE [LARGE SCALE GENOMIC DNA]</scope>
    <source>
        <strain evidence="10">DSM 137</strain>
    </source>
</reference>
<keyword evidence="4" id="KW-0808">Transferase</keyword>
<feature type="domain" description="Histidine kinase" evidence="7">
    <location>
        <begin position="651"/>
        <end position="872"/>
    </location>
</feature>
<accession>A0A212RZ83</accession>
<evidence type="ECO:0000259" key="7">
    <source>
        <dbReference type="PROSITE" id="PS50109"/>
    </source>
</evidence>
<evidence type="ECO:0000256" key="3">
    <source>
        <dbReference type="ARBA" id="ARBA00022553"/>
    </source>
</evidence>
<evidence type="ECO:0000256" key="2">
    <source>
        <dbReference type="ARBA" id="ARBA00012438"/>
    </source>
</evidence>
<dbReference type="Pfam" id="PF00512">
    <property type="entry name" value="HisKA"/>
    <property type="match status" value="1"/>
</dbReference>
<keyword evidence="3" id="KW-0597">Phosphoprotein</keyword>
<dbReference type="PANTHER" id="PTHR43047:SF72">
    <property type="entry name" value="OSMOSENSING HISTIDINE PROTEIN KINASE SLN1"/>
    <property type="match status" value="1"/>
</dbReference>
<evidence type="ECO:0000256" key="5">
    <source>
        <dbReference type="ARBA" id="ARBA00022777"/>
    </source>
</evidence>
<dbReference type="SMART" id="SM00387">
    <property type="entry name" value="HATPase_c"/>
    <property type="match status" value="1"/>
</dbReference>
<dbReference type="GO" id="GO:0009927">
    <property type="term" value="F:histidine phosphotransfer kinase activity"/>
    <property type="evidence" value="ECO:0007669"/>
    <property type="project" value="TreeGrafter"/>
</dbReference>
<dbReference type="SUPFAM" id="SSF55785">
    <property type="entry name" value="PYP-like sensor domain (PAS domain)"/>
    <property type="match status" value="1"/>
</dbReference>
<dbReference type="SMART" id="SM00388">
    <property type="entry name" value="HisKA"/>
    <property type="match status" value="1"/>
</dbReference>
<dbReference type="InterPro" id="IPR003661">
    <property type="entry name" value="HisK_dim/P_dom"/>
</dbReference>
<dbReference type="SUPFAM" id="SSF55874">
    <property type="entry name" value="ATPase domain of HSP90 chaperone/DNA topoisomerase II/histidine kinase"/>
    <property type="match status" value="1"/>
</dbReference>
<evidence type="ECO:0000313" key="10">
    <source>
        <dbReference type="Proteomes" id="UP000198418"/>
    </source>
</evidence>
<proteinExistence type="predicted"/>
<dbReference type="CDD" id="cd00082">
    <property type="entry name" value="HisKA"/>
    <property type="match status" value="1"/>
</dbReference>
<evidence type="ECO:0000256" key="1">
    <source>
        <dbReference type="ARBA" id="ARBA00000085"/>
    </source>
</evidence>
<keyword evidence="5 9" id="KW-0418">Kinase</keyword>
<dbReference type="InterPro" id="IPR005467">
    <property type="entry name" value="His_kinase_dom"/>
</dbReference>
<dbReference type="Proteomes" id="UP000198418">
    <property type="component" value="Unassembled WGS sequence"/>
</dbReference>
<feature type="region of interest" description="Disordered" evidence="6">
    <location>
        <begin position="335"/>
        <end position="355"/>
    </location>
</feature>
<feature type="domain" description="PAS" evidence="8">
    <location>
        <begin position="493"/>
        <end position="534"/>
    </location>
</feature>
<dbReference type="InterPro" id="IPR000014">
    <property type="entry name" value="PAS"/>
</dbReference>
<dbReference type="PRINTS" id="PR00344">
    <property type="entry name" value="BCTRLSENSOR"/>
</dbReference>
<dbReference type="SUPFAM" id="SSF47384">
    <property type="entry name" value="Homodimeric domain of signal transducing histidine kinase"/>
    <property type="match status" value="1"/>
</dbReference>
<dbReference type="EC" id="2.7.13.3" evidence="2"/>
<dbReference type="PROSITE" id="PS50112">
    <property type="entry name" value="PAS"/>
    <property type="match status" value="1"/>
</dbReference>